<evidence type="ECO:0000313" key="2">
    <source>
        <dbReference type="Proteomes" id="UP000009223"/>
    </source>
</evidence>
<evidence type="ECO:0000313" key="1">
    <source>
        <dbReference type="EMBL" id="AEF86333.1"/>
    </source>
</evidence>
<reference evidence="1 2" key="2">
    <citation type="journal article" date="2011" name="ISME J.">
        <title>RNA-seq reveals cooperative metabolic interactions between two termite-gut spirochete species in co-culture.</title>
        <authorList>
            <person name="Rosenthal A.Z."/>
            <person name="Matson E.G."/>
            <person name="Eldar A."/>
            <person name="Leadbetter J.R."/>
        </authorList>
    </citation>
    <scope>NUCLEOTIDE SEQUENCE [LARGE SCALE GENOMIC DNA]</scope>
    <source>
        <strain evidence="2">ATCC BAA-887 / DSM 12427 / ZAS-2</strain>
    </source>
</reference>
<sequence length="65" mass="7404">MLSVTPPPPPPTKYNCLYSKELAQLSDIVISQNAPVPIMGYWLFYMPFPSMRRGIGFKESEQQPD</sequence>
<dbReference type="KEGG" id="tpi:TREPR_0032"/>
<proteinExistence type="predicted"/>
<dbReference type="EMBL" id="CP001843">
    <property type="protein sequence ID" value="AEF86333.1"/>
    <property type="molecule type" value="Genomic_DNA"/>
</dbReference>
<dbReference type="Proteomes" id="UP000009223">
    <property type="component" value="Chromosome"/>
</dbReference>
<gene>
    <name evidence="1" type="ordered locus">TREPR_0032</name>
</gene>
<dbReference type="AlphaFoldDB" id="F5YNX7"/>
<organism evidence="1 2">
    <name type="scientific">Treponema primitia (strain ATCC BAA-887 / DSM 12427 / ZAS-2)</name>
    <dbReference type="NCBI Taxonomy" id="545694"/>
    <lineage>
        <taxon>Bacteria</taxon>
        <taxon>Pseudomonadati</taxon>
        <taxon>Spirochaetota</taxon>
        <taxon>Spirochaetia</taxon>
        <taxon>Spirochaetales</taxon>
        <taxon>Treponemataceae</taxon>
        <taxon>Treponema</taxon>
    </lineage>
</organism>
<accession>F5YNX7</accession>
<name>F5YNX7_TREPZ</name>
<protein>
    <submittedName>
        <fullName evidence="1">Uncharacterized protein</fullName>
    </submittedName>
</protein>
<dbReference type="STRING" id="545694.TREPR_0032"/>
<keyword evidence="2" id="KW-1185">Reference proteome</keyword>
<dbReference type="HOGENOM" id="CLU_2848556_0_0_12"/>
<reference evidence="2" key="1">
    <citation type="submission" date="2009-12" db="EMBL/GenBank/DDBJ databases">
        <title>Complete sequence of Treponema primitia strain ZAS-2.</title>
        <authorList>
            <person name="Tetu S.G."/>
            <person name="Matson E."/>
            <person name="Ren Q."/>
            <person name="Seshadri R."/>
            <person name="Elbourne L."/>
            <person name="Hassan K.A."/>
            <person name="Durkin A."/>
            <person name="Radune D."/>
            <person name="Mohamoud Y."/>
            <person name="Shay R."/>
            <person name="Jin S."/>
            <person name="Zhang X."/>
            <person name="Lucey K."/>
            <person name="Ballor N.R."/>
            <person name="Ottesen E."/>
            <person name="Rosenthal R."/>
            <person name="Allen A."/>
            <person name="Leadbetter J.R."/>
            <person name="Paulsen I.T."/>
        </authorList>
    </citation>
    <scope>NUCLEOTIDE SEQUENCE [LARGE SCALE GENOMIC DNA]</scope>
    <source>
        <strain evidence="2">ATCC BAA-887 / DSM 12427 / ZAS-2</strain>
    </source>
</reference>